<evidence type="ECO:0000259" key="1">
    <source>
        <dbReference type="Pfam" id="PF19189"/>
    </source>
</evidence>
<protein>
    <recommendedName>
        <fullName evidence="1">Mtf2-like C-terminal domain-containing protein</fullName>
    </recommendedName>
</protein>
<dbReference type="OrthoDB" id="2444174at2759"/>
<keyword evidence="3" id="KW-1185">Reference proteome</keyword>
<dbReference type="Proteomes" id="UP000241462">
    <property type="component" value="Unassembled WGS sequence"/>
</dbReference>
<gene>
    <name evidence="2" type="ORF">BD289DRAFT_378164</name>
</gene>
<evidence type="ECO:0000313" key="3">
    <source>
        <dbReference type="Proteomes" id="UP000241462"/>
    </source>
</evidence>
<accession>A0A2T2ZUI1</accession>
<organism evidence="2 3">
    <name type="scientific">Coniella lustricola</name>
    <dbReference type="NCBI Taxonomy" id="2025994"/>
    <lineage>
        <taxon>Eukaryota</taxon>
        <taxon>Fungi</taxon>
        <taxon>Dikarya</taxon>
        <taxon>Ascomycota</taxon>
        <taxon>Pezizomycotina</taxon>
        <taxon>Sordariomycetes</taxon>
        <taxon>Sordariomycetidae</taxon>
        <taxon>Diaporthales</taxon>
        <taxon>Schizoparmaceae</taxon>
        <taxon>Coniella</taxon>
    </lineage>
</organism>
<dbReference type="InterPro" id="IPR043837">
    <property type="entry name" value="Mtf2-like_C"/>
</dbReference>
<dbReference type="STRING" id="2025994.A0A2T2ZUI1"/>
<dbReference type="PANTHER" id="PTHR39468">
    <property type="entry name" value="CHROMOSOME 7, WHOLE GENOME SHOTGUN SEQUENCE"/>
    <property type="match status" value="1"/>
</dbReference>
<dbReference type="InterPro" id="IPR040009">
    <property type="entry name" value="Mtf2/C5D6.12-like"/>
</dbReference>
<dbReference type="GO" id="GO:0005739">
    <property type="term" value="C:mitochondrion"/>
    <property type="evidence" value="ECO:0007669"/>
    <property type="project" value="InterPro"/>
</dbReference>
<dbReference type="PANTHER" id="PTHR39468:SF1">
    <property type="entry name" value="MTF2-LIKE C-TERMINAL DOMAIN-CONTAINING PROTEIN"/>
    <property type="match status" value="1"/>
</dbReference>
<dbReference type="AlphaFoldDB" id="A0A2T2ZUI1"/>
<reference evidence="2 3" key="1">
    <citation type="journal article" date="2018" name="Mycol. Prog.">
        <title>Coniella lustricola, a new species from submerged detritus.</title>
        <authorList>
            <person name="Raudabaugh D.B."/>
            <person name="Iturriaga T."/>
            <person name="Carver A."/>
            <person name="Mondo S."/>
            <person name="Pangilinan J."/>
            <person name="Lipzen A."/>
            <person name="He G."/>
            <person name="Amirebrahimi M."/>
            <person name="Grigoriev I.V."/>
            <person name="Miller A.N."/>
        </authorList>
    </citation>
    <scope>NUCLEOTIDE SEQUENCE [LARGE SCALE GENOMIC DNA]</scope>
    <source>
        <strain evidence="2 3">B22-T-1</strain>
    </source>
</reference>
<dbReference type="EMBL" id="KZ678677">
    <property type="protein sequence ID" value="PSR77034.1"/>
    <property type="molecule type" value="Genomic_DNA"/>
</dbReference>
<dbReference type="Pfam" id="PF19189">
    <property type="entry name" value="Mtf2"/>
    <property type="match status" value="1"/>
</dbReference>
<proteinExistence type="predicted"/>
<sequence length="458" mass="51265">MPTTLTPFLYQTGTLSRFSRAAVLRAGLHTTSTRAFRRGDEDIPFELPPDLGNDRRGLGHKKDTITPTERIKFEEIFREIAKKGRKPKEIKTDAKRDEGQTDEIPSILKALLSVGHDSQPGDDPSAAVSAIIGDAASRYTKSEKGLTGLDALSPLQSMYSAAEREKALLRFPPTLRGAARKAFGMLSPETLDIHLRGEDGTQQSLGTVTNPELADDADPVEAIKTQPTPDALAKTVEVEAKRREERRRIKAQMDAANDDFELWEVIEREVFSLVDRMGMAETSAQAIGASGIKRKGFKRLDPSAQPPLDMETYGPIYPQLLYDSLELLDSKFSRPSPFVAHLLPRVKDLGLLSYVLGVSTTFYNRLMEHMWNRYGDAQGVMNLLEEMAHTGLYTDETTMSVVHQIEAVYTNAESGQGGKFVQRLMKMPEYEPILATRLRHWIVRIDRSIRERKMGLSF</sequence>
<evidence type="ECO:0000313" key="2">
    <source>
        <dbReference type="EMBL" id="PSR77034.1"/>
    </source>
</evidence>
<feature type="domain" description="Mtf2-like C-terminal" evidence="1">
    <location>
        <begin position="244"/>
        <end position="410"/>
    </location>
</feature>
<name>A0A2T2ZUI1_9PEZI</name>
<dbReference type="InParanoid" id="A0A2T2ZUI1"/>